<dbReference type="EMBL" id="ABDW01000050">
    <property type="protein sequence ID" value="EDT13492.1"/>
    <property type="molecule type" value="Genomic_DNA"/>
</dbReference>
<dbReference type="RefSeq" id="WP_003466291.1">
    <property type="nucleotide sequence ID" value="NZ_ABDW01000050.1"/>
</dbReference>
<dbReference type="Proteomes" id="UP000005337">
    <property type="component" value="Unassembled WGS sequence"/>
</dbReference>
<evidence type="ECO:0000313" key="2">
    <source>
        <dbReference type="EMBL" id="EDT13492.1"/>
    </source>
</evidence>
<dbReference type="InterPro" id="IPR058534">
    <property type="entry name" value="YjdF"/>
</dbReference>
<dbReference type="InterPro" id="IPR014509">
    <property type="entry name" value="YjdF-like"/>
</dbReference>
<feature type="transmembrane region" description="Helical" evidence="1">
    <location>
        <begin position="29"/>
        <end position="49"/>
    </location>
</feature>
<accession>B1BXS3</accession>
<gene>
    <name evidence="2" type="ORF">AC3_A0708</name>
</gene>
<feature type="transmembrane region" description="Helical" evidence="1">
    <location>
        <begin position="100"/>
        <end position="117"/>
    </location>
</feature>
<dbReference type="Pfam" id="PF09997">
    <property type="entry name" value="DUF2238"/>
    <property type="match status" value="1"/>
</dbReference>
<keyword evidence="1" id="KW-0472">Membrane</keyword>
<proteinExistence type="predicted"/>
<protein>
    <submittedName>
        <fullName evidence="2">Membrane protein</fullName>
    </submittedName>
</protein>
<feature type="transmembrane region" description="Helical" evidence="1">
    <location>
        <begin position="129"/>
        <end position="154"/>
    </location>
</feature>
<feature type="transmembrane region" description="Helical" evidence="1">
    <location>
        <begin position="56"/>
        <end position="77"/>
    </location>
</feature>
<evidence type="ECO:0000256" key="1">
    <source>
        <dbReference type="SAM" id="Phobius"/>
    </source>
</evidence>
<sequence>MKNKTIHMFLLVSIFIIFILSGINPYDRFTWFLEVLPVIIGGLILIITYPKFKFSNFVYIFLWIHALILIIGGHYTYAEMPLFNWIKHTFNLSRNYYDRLGHLAQGFIPALVIREFLTKKHILNNKRFLNFIVICICLSISAFYEIIEFIVAILIGETAESFLGLQGDIWDTQWDMLLALIGSILALFLIKEKNNIKS</sequence>
<reference evidence="2 3" key="1">
    <citation type="submission" date="2007-07" db="EMBL/GenBank/DDBJ databases">
        <title>Annotation of Clostridium perfringens E str. JGS1987.</title>
        <authorList>
            <person name="Paulsen I."/>
            <person name="Sebastian Y."/>
        </authorList>
    </citation>
    <scope>NUCLEOTIDE SEQUENCE [LARGE SCALE GENOMIC DNA]</scope>
    <source>
        <strain evidence="3">E str. JGS1987</strain>
    </source>
</reference>
<keyword evidence="1" id="KW-1133">Transmembrane helix</keyword>
<feature type="transmembrane region" description="Helical" evidence="1">
    <location>
        <begin position="174"/>
        <end position="190"/>
    </location>
</feature>
<dbReference type="PIRSF" id="PIRSF020606">
    <property type="entry name" value="UCP020606"/>
    <property type="match status" value="1"/>
</dbReference>
<organism evidence="2 3">
    <name type="scientific">Clostridium perfringens E str. JGS1987</name>
    <dbReference type="NCBI Taxonomy" id="451755"/>
    <lineage>
        <taxon>Bacteria</taxon>
        <taxon>Bacillati</taxon>
        <taxon>Bacillota</taxon>
        <taxon>Clostridia</taxon>
        <taxon>Eubacteriales</taxon>
        <taxon>Clostridiaceae</taxon>
        <taxon>Clostridium</taxon>
    </lineage>
</organism>
<name>B1BXS3_CLOPF</name>
<comment type="caution">
    <text evidence="2">The sequence shown here is derived from an EMBL/GenBank/DDBJ whole genome shotgun (WGS) entry which is preliminary data.</text>
</comment>
<dbReference type="AlphaFoldDB" id="B1BXS3"/>
<evidence type="ECO:0000313" key="3">
    <source>
        <dbReference type="Proteomes" id="UP000005337"/>
    </source>
</evidence>
<keyword evidence="1" id="KW-0812">Transmembrane</keyword>
<feature type="transmembrane region" description="Helical" evidence="1">
    <location>
        <begin position="7"/>
        <end position="23"/>
    </location>
</feature>